<organism evidence="2 3">
    <name type="scientific">Entamoeba histolytica HM-3:IMSS</name>
    <dbReference type="NCBI Taxonomy" id="885315"/>
    <lineage>
        <taxon>Eukaryota</taxon>
        <taxon>Amoebozoa</taxon>
        <taxon>Evosea</taxon>
        <taxon>Archamoebae</taxon>
        <taxon>Mastigamoebida</taxon>
        <taxon>Entamoebidae</taxon>
        <taxon>Entamoeba</taxon>
    </lineage>
</organism>
<feature type="region of interest" description="Disordered" evidence="1">
    <location>
        <begin position="270"/>
        <end position="327"/>
    </location>
</feature>
<feature type="compositionally biased region" description="Basic and acidic residues" evidence="1">
    <location>
        <begin position="416"/>
        <end position="430"/>
    </location>
</feature>
<feature type="region of interest" description="Disordered" evidence="1">
    <location>
        <begin position="506"/>
        <end position="534"/>
    </location>
</feature>
<dbReference type="AlphaFoldDB" id="M7WA32"/>
<feature type="region of interest" description="Disordered" evidence="1">
    <location>
        <begin position="581"/>
        <end position="618"/>
    </location>
</feature>
<sequence length="758" mass="84580">MFCASNTACIVCSIVIGPSILLSRIVSLEELTELFNVILTSGLLISLQSVFSKYATRFNILFPPQSSKQLEQRMEQITNGSLLEQQILASKRDEKKEVSIQEESFSGIHEEENKPETQPNLWGGIALRNENSTEKIKGDSNPVLRKQPKRTSVVELIGSSKPVVQEKADGHRLTVFVNKKDNPHDGDSFGDTLFNAPISVPPKLSIGDFNEFTVQKRVRQSVFEREDKPKDTNKTVELNVNNNSVPAFSNTFADFKIPSQGDFNGVSSFGSGTKQNQSNPFASGTFSFGSLGLQAEPPKEEKIEKEVEEQPQQVTKEDTQSGPFENKYYTPQKREFVSFEAPTIPTEKEVPSLTAKLEDEKVVEEKKIEVTKDGFKFDFGTNETAKSENTSNGFSFGNIDFGKGFNFGTFSSVEKTSQKENEKKDNDKPTEQTNTASNPFTNFSFNGFNSTVDTKSNEKPKEENQTNNIFGGFSFNGFGTTDKKKDENTSTSIFGNFSFDGFGTTDKKVDESSKEEQSSNNLFAGLKGNENNEDKKVQENGFKHADFGNCFISTGFGNNEKPKEETQNTIGGSFNNGLSTNNAFSFGNNSNLGNPFNQSQNNNTTEKDDDKLEEEENKTEFKPVIKMEVQEQKVDENQEYVMQSVIKIARLYQEKNQEGKVISTEWRALGSEATLSVIKNKQNGKIQLNVINTATGSPFVLCYLQKGVVSIKKATSNRCVFKCFEKDNTTNKIVPKYYTLCFTSTEDNDKLIGIIEKL</sequence>
<feature type="compositionally biased region" description="Basic and acidic residues" evidence="1">
    <location>
        <begin position="506"/>
        <end position="517"/>
    </location>
</feature>
<dbReference type="Gene3D" id="2.30.29.30">
    <property type="entry name" value="Pleckstrin-homology domain (PH domain)/Phosphotyrosine-binding domain (PTB)"/>
    <property type="match status" value="1"/>
</dbReference>
<feature type="region of interest" description="Disordered" evidence="1">
    <location>
        <begin position="103"/>
        <end position="122"/>
    </location>
</feature>
<dbReference type="VEuPathDB" id="AmoebaDB:KM1_175770"/>
<reference evidence="2 3" key="1">
    <citation type="submission" date="2013-01" db="EMBL/GenBank/DDBJ databases">
        <authorList>
            <person name="Inman J."/>
            <person name="Zafar N."/>
            <person name="Lorenzi H."/>
            <person name="Caler E."/>
        </authorList>
    </citation>
    <scope>NUCLEOTIDE SEQUENCE [LARGE SCALE GENOMIC DNA]</scope>
    <source>
        <strain evidence="2 3">HM-3:IMSS</strain>
    </source>
</reference>
<feature type="region of interest" description="Disordered" evidence="1">
    <location>
        <begin position="412"/>
        <end position="473"/>
    </location>
</feature>
<evidence type="ECO:0000313" key="2">
    <source>
        <dbReference type="EMBL" id="EMS17162.1"/>
    </source>
</evidence>
<evidence type="ECO:0000313" key="3">
    <source>
        <dbReference type="Proteomes" id="UP000030780"/>
    </source>
</evidence>
<feature type="compositionally biased region" description="Low complexity" evidence="1">
    <location>
        <begin position="437"/>
        <end position="450"/>
    </location>
</feature>
<dbReference type="InterPro" id="IPR011993">
    <property type="entry name" value="PH-like_dom_sf"/>
</dbReference>
<feature type="compositionally biased region" description="Basic and acidic residues" evidence="1">
    <location>
        <begin position="455"/>
        <end position="464"/>
    </location>
</feature>
<dbReference type="SUPFAM" id="SSF50729">
    <property type="entry name" value="PH domain-like"/>
    <property type="match status" value="1"/>
</dbReference>
<feature type="compositionally biased region" description="Polar residues" evidence="1">
    <location>
        <begin position="581"/>
        <end position="602"/>
    </location>
</feature>
<gene>
    <name evidence="2" type="ORF">KM1_175770</name>
</gene>
<accession>M7WA32</accession>
<dbReference type="OrthoDB" id="10330781at2759"/>
<proteinExistence type="predicted"/>
<name>M7WA32_ENTHI</name>
<dbReference type="EMBL" id="KB637235">
    <property type="protein sequence ID" value="EMS17162.1"/>
    <property type="molecule type" value="Genomic_DNA"/>
</dbReference>
<dbReference type="Proteomes" id="UP000030780">
    <property type="component" value="Unassembled WGS sequence"/>
</dbReference>
<protein>
    <submittedName>
        <fullName evidence="2">Uncharacterized protein</fullName>
    </submittedName>
</protein>
<feature type="compositionally biased region" description="Polar residues" evidence="1">
    <location>
        <begin position="270"/>
        <end position="288"/>
    </location>
</feature>
<evidence type="ECO:0000256" key="1">
    <source>
        <dbReference type="SAM" id="MobiDB-lite"/>
    </source>
</evidence>